<dbReference type="EMBL" id="QMEY01000021">
    <property type="protein sequence ID" value="RBQ15664.1"/>
    <property type="molecule type" value="Genomic_DNA"/>
</dbReference>
<dbReference type="Pfam" id="PF13560">
    <property type="entry name" value="HTH_31"/>
    <property type="match status" value="1"/>
</dbReference>
<dbReference type="InterPro" id="IPR001387">
    <property type="entry name" value="Cro/C1-type_HTH"/>
</dbReference>
<gene>
    <name evidence="2" type="ORF">DP939_33790</name>
</gene>
<keyword evidence="3" id="KW-1185">Reference proteome</keyword>
<dbReference type="Gene3D" id="1.10.260.40">
    <property type="entry name" value="lambda repressor-like DNA-binding domains"/>
    <property type="match status" value="1"/>
</dbReference>
<comment type="caution">
    <text evidence="2">The sequence shown here is derived from an EMBL/GenBank/DDBJ whole genome shotgun (WGS) entry which is preliminary data.</text>
</comment>
<proteinExistence type="predicted"/>
<dbReference type="GO" id="GO:0003677">
    <property type="term" value="F:DNA binding"/>
    <property type="evidence" value="ECO:0007669"/>
    <property type="project" value="InterPro"/>
</dbReference>
<evidence type="ECO:0000313" key="2">
    <source>
        <dbReference type="EMBL" id="RBQ15664.1"/>
    </source>
</evidence>
<dbReference type="PROSITE" id="PS50943">
    <property type="entry name" value="HTH_CROC1"/>
    <property type="match status" value="1"/>
</dbReference>
<dbReference type="SUPFAM" id="SSF48452">
    <property type="entry name" value="TPR-like"/>
    <property type="match status" value="1"/>
</dbReference>
<dbReference type="SMART" id="SM00530">
    <property type="entry name" value="HTH_XRE"/>
    <property type="match status" value="1"/>
</dbReference>
<dbReference type="CDD" id="cd00093">
    <property type="entry name" value="HTH_XRE"/>
    <property type="match status" value="1"/>
</dbReference>
<sequence length="487" mass="53325">MPRNERLCPSCKATRLSRYNNDPLCASCTSALKPATVNAPEWLWDSAPMRRALADRELGTFVTILRAATGLSQLDLGNIVGISQSAISLIENGERDTLYDIRELLRFADACDIPRKALLPLVLGPESGTLGLSPFSGESPTFEADEELAGVDRRSFTGSLLGLVTAGGLDLVQVPNRAGAAHIRYLHACLASLRGQDEKPGGHAALPQALRLFSRARRMLDESDYTDKVGRQLLMVTADLGNLSGWLAYENGNQQAARMLYGEAALLAGSADDAQTSAHVYLKLAQQSSYLARTHGSTGMAREALRFADRAAHLARYERSPRLQTLIRLRQALAHVRLGDEVSFRRSLAQARDELQRSGPSDDLEWTRFVTESEINGYEAMGYVRLGSPSRAIDLYSDVVNDTRRSLRARTQYRAHLSSALLQCGDKAQAVTEAMSILAQGGPVPRRTLNELRPIRATAEQAAAEEFCVRFDRAARSFSAPDPRSRA</sequence>
<feature type="domain" description="HTH cro/C1-type" evidence="1">
    <location>
        <begin position="65"/>
        <end position="118"/>
    </location>
</feature>
<name>A0A366LQS2_9ACTN</name>
<organism evidence="2 3">
    <name type="scientific">Spongiactinospora rosea</name>
    <dbReference type="NCBI Taxonomy" id="2248750"/>
    <lineage>
        <taxon>Bacteria</taxon>
        <taxon>Bacillati</taxon>
        <taxon>Actinomycetota</taxon>
        <taxon>Actinomycetes</taxon>
        <taxon>Streptosporangiales</taxon>
        <taxon>Streptosporangiaceae</taxon>
        <taxon>Spongiactinospora</taxon>
    </lineage>
</organism>
<reference evidence="2 3" key="1">
    <citation type="submission" date="2018-06" db="EMBL/GenBank/DDBJ databases">
        <title>Sphaerisporangium craniellae sp. nov., isolated from a marine sponge in the South China Sea.</title>
        <authorList>
            <person name="Li L."/>
        </authorList>
    </citation>
    <scope>NUCLEOTIDE SEQUENCE [LARGE SCALE GENOMIC DNA]</scope>
    <source>
        <strain evidence="2 3">LHW63015</strain>
    </source>
</reference>
<protein>
    <recommendedName>
        <fullName evidence="1">HTH cro/C1-type domain-containing protein</fullName>
    </recommendedName>
</protein>
<dbReference type="InterPro" id="IPR010982">
    <property type="entry name" value="Lambda_DNA-bd_dom_sf"/>
</dbReference>
<dbReference type="SUPFAM" id="SSF47413">
    <property type="entry name" value="lambda repressor-like DNA-binding domains"/>
    <property type="match status" value="1"/>
</dbReference>
<dbReference type="Proteomes" id="UP000253303">
    <property type="component" value="Unassembled WGS sequence"/>
</dbReference>
<accession>A0A366LQS2</accession>
<dbReference type="AlphaFoldDB" id="A0A366LQS2"/>
<evidence type="ECO:0000259" key="1">
    <source>
        <dbReference type="PROSITE" id="PS50943"/>
    </source>
</evidence>
<evidence type="ECO:0000313" key="3">
    <source>
        <dbReference type="Proteomes" id="UP000253303"/>
    </source>
</evidence>
<dbReference type="InterPro" id="IPR011990">
    <property type="entry name" value="TPR-like_helical_dom_sf"/>
</dbReference>